<gene>
    <name evidence="3" type="ORF">GCM10009681_37570</name>
</gene>
<keyword evidence="4" id="KW-1185">Reference proteome</keyword>
<evidence type="ECO:0000256" key="1">
    <source>
        <dbReference type="ARBA" id="ARBA00022801"/>
    </source>
</evidence>
<name>A0ABP4WU37_9ACTN</name>
<organism evidence="3 4">
    <name type="scientific">Luedemannella helvata</name>
    <dbReference type="NCBI Taxonomy" id="349315"/>
    <lineage>
        <taxon>Bacteria</taxon>
        <taxon>Bacillati</taxon>
        <taxon>Actinomycetota</taxon>
        <taxon>Actinomycetes</taxon>
        <taxon>Micromonosporales</taxon>
        <taxon>Micromonosporaceae</taxon>
        <taxon>Luedemannella</taxon>
    </lineage>
</organism>
<dbReference type="SUPFAM" id="SSF81606">
    <property type="entry name" value="PP2C-like"/>
    <property type="match status" value="1"/>
</dbReference>
<accession>A0ABP4WU37</accession>
<evidence type="ECO:0000313" key="4">
    <source>
        <dbReference type="Proteomes" id="UP001500655"/>
    </source>
</evidence>
<comment type="caution">
    <text evidence="3">The sequence shown here is derived from an EMBL/GenBank/DDBJ whole genome shotgun (WGS) entry which is preliminary data.</text>
</comment>
<evidence type="ECO:0000259" key="2">
    <source>
        <dbReference type="SMART" id="SM00331"/>
    </source>
</evidence>
<dbReference type="RefSeq" id="WP_344083365.1">
    <property type="nucleotide sequence ID" value="NZ_BAAALS010000018.1"/>
</dbReference>
<dbReference type="Gene3D" id="3.60.40.10">
    <property type="entry name" value="PPM-type phosphatase domain"/>
    <property type="match status" value="1"/>
</dbReference>
<dbReference type="Pfam" id="PF07228">
    <property type="entry name" value="SpoIIE"/>
    <property type="match status" value="1"/>
</dbReference>
<dbReference type="InterPro" id="IPR052016">
    <property type="entry name" value="Bact_Sigma-Reg"/>
</dbReference>
<protein>
    <submittedName>
        <fullName evidence="3">PP2C family protein-serine/threonine phosphatase</fullName>
    </submittedName>
</protein>
<dbReference type="PANTHER" id="PTHR43156">
    <property type="entry name" value="STAGE II SPORULATION PROTEIN E-RELATED"/>
    <property type="match status" value="1"/>
</dbReference>
<proteinExistence type="predicted"/>
<dbReference type="Proteomes" id="UP001500655">
    <property type="component" value="Unassembled WGS sequence"/>
</dbReference>
<evidence type="ECO:0000313" key="3">
    <source>
        <dbReference type="EMBL" id="GAA1762998.1"/>
    </source>
</evidence>
<dbReference type="InterPro" id="IPR001932">
    <property type="entry name" value="PPM-type_phosphatase-like_dom"/>
</dbReference>
<dbReference type="InterPro" id="IPR029016">
    <property type="entry name" value="GAF-like_dom_sf"/>
</dbReference>
<feature type="domain" description="PPM-type phosphatase" evidence="2">
    <location>
        <begin position="177"/>
        <end position="393"/>
    </location>
</feature>
<keyword evidence="1" id="KW-0378">Hydrolase</keyword>
<dbReference type="SMART" id="SM00331">
    <property type="entry name" value="PP2C_SIG"/>
    <property type="match status" value="1"/>
</dbReference>
<dbReference type="InterPro" id="IPR036457">
    <property type="entry name" value="PPM-type-like_dom_sf"/>
</dbReference>
<sequence>MPEAWPWREAVVDLLARTRIAQPDGLSAAVNAALRPLGVRMTLYLVDKEQRALRALPEPDRPAPPGLAVDSTVAGRAFTSVRAVPATDDPRGGSRLWLPLLDGTERLGVVEVTASRPGAADAADFAEQCDMFAALVGHLITVKMPYGDFLVTARRTQRMSEASELVWRLLPPLTYACDRMVISAVLEPCYDVGGDGFDYAVGGSRAFFTILDTVGHGLSSGLGTAVALSAMRAARRAGDGLVAIAEAADAALVEYIADSHFATAVVAELDLDTGLLRYLNAGHPRPLLLRRGKVVRELAGGRRMPLGLADPKIEVAEEMLEFGDRLLLYTDGVIEARDRQGAWFGEGRLIELFERHAAADLPAPETLRRLCHAALAHYDGPPRDDATLLLVEWSARAAGTVLP</sequence>
<reference evidence="4" key="1">
    <citation type="journal article" date="2019" name="Int. J. Syst. Evol. Microbiol.">
        <title>The Global Catalogue of Microorganisms (GCM) 10K type strain sequencing project: providing services to taxonomists for standard genome sequencing and annotation.</title>
        <authorList>
            <consortium name="The Broad Institute Genomics Platform"/>
            <consortium name="The Broad Institute Genome Sequencing Center for Infectious Disease"/>
            <person name="Wu L."/>
            <person name="Ma J."/>
        </authorList>
    </citation>
    <scope>NUCLEOTIDE SEQUENCE [LARGE SCALE GENOMIC DNA]</scope>
    <source>
        <strain evidence="4">JCM 13249</strain>
    </source>
</reference>
<dbReference type="PANTHER" id="PTHR43156:SF2">
    <property type="entry name" value="STAGE II SPORULATION PROTEIN E"/>
    <property type="match status" value="1"/>
</dbReference>
<dbReference type="EMBL" id="BAAALS010000018">
    <property type="protein sequence ID" value="GAA1762998.1"/>
    <property type="molecule type" value="Genomic_DNA"/>
</dbReference>
<dbReference type="Gene3D" id="3.30.450.40">
    <property type="match status" value="1"/>
</dbReference>